<gene>
    <name evidence="2" type="ORF">SAMN04488090_3602</name>
</gene>
<dbReference type="InterPro" id="IPR012093">
    <property type="entry name" value="Pirin"/>
</dbReference>
<feature type="domain" description="Quercetin 2,3-dioxygenase C-terminal cupin" evidence="1">
    <location>
        <begin position="168"/>
        <end position="213"/>
    </location>
</feature>
<dbReference type="InterPro" id="IPR014710">
    <property type="entry name" value="RmlC-like_jellyroll"/>
</dbReference>
<sequence length="216" mass="23809">MTTVEEARIFLADRRGVSQSEAFRSYHLLAFGDYREEGREPFGVLQVLNDDTLAPGISRKMEPAAGMEVLLLPVAGSLAYTDASGREYLLEPGDAARVSPGSYTVRNPYDTELINFLQIWRSAAPPASKTIVFDLSKKNTLHDLSIGRFWGIGQYEGRQEGTCRPGSSRVFVYVLEGAFEVQNRLLHPRDGLALTGAETIGWEALSDNAILLLIEA</sequence>
<dbReference type="Gene3D" id="2.60.120.10">
    <property type="entry name" value="Jelly Rolls"/>
    <property type="match status" value="2"/>
</dbReference>
<dbReference type="PANTHER" id="PTHR43212:SF3">
    <property type="entry name" value="QUERCETIN 2,3-DIOXYGENASE"/>
    <property type="match status" value="1"/>
</dbReference>
<dbReference type="InterPro" id="IPR011051">
    <property type="entry name" value="RmlC_Cupin_sf"/>
</dbReference>
<dbReference type="OrthoDB" id="321327at2"/>
<accession>A0A1G9TYT3</accession>
<dbReference type="Pfam" id="PF17954">
    <property type="entry name" value="Pirin_C_2"/>
    <property type="match status" value="1"/>
</dbReference>
<dbReference type="EMBL" id="FNGS01000007">
    <property type="protein sequence ID" value="SDM52778.1"/>
    <property type="molecule type" value="Genomic_DNA"/>
</dbReference>
<organism evidence="2 3">
    <name type="scientific">Siphonobacter aquaeclarae</name>
    <dbReference type="NCBI Taxonomy" id="563176"/>
    <lineage>
        <taxon>Bacteria</taxon>
        <taxon>Pseudomonadati</taxon>
        <taxon>Bacteroidota</taxon>
        <taxon>Cytophagia</taxon>
        <taxon>Cytophagales</taxon>
        <taxon>Cytophagaceae</taxon>
        <taxon>Siphonobacter</taxon>
    </lineage>
</organism>
<keyword evidence="3" id="KW-1185">Reference proteome</keyword>
<dbReference type="STRING" id="563176.SAMN04488090_3602"/>
<dbReference type="InterPro" id="IPR041602">
    <property type="entry name" value="Quercetinase_C"/>
</dbReference>
<proteinExistence type="predicted"/>
<dbReference type="RefSeq" id="WP_093205408.1">
    <property type="nucleotide sequence ID" value="NZ_FNGS01000007.1"/>
</dbReference>
<dbReference type="Proteomes" id="UP000198901">
    <property type="component" value="Unassembled WGS sequence"/>
</dbReference>
<evidence type="ECO:0000259" key="1">
    <source>
        <dbReference type="Pfam" id="PF17954"/>
    </source>
</evidence>
<dbReference type="PANTHER" id="PTHR43212">
    <property type="entry name" value="QUERCETIN 2,3-DIOXYGENASE"/>
    <property type="match status" value="1"/>
</dbReference>
<protein>
    <recommendedName>
        <fullName evidence="1">Quercetin 2,3-dioxygenase C-terminal cupin domain-containing protein</fullName>
    </recommendedName>
</protein>
<dbReference type="SUPFAM" id="SSF51182">
    <property type="entry name" value="RmlC-like cupins"/>
    <property type="match status" value="1"/>
</dbReference>
<dbReference type="AlphaFoldDB" id="A0A1G9TYT3"/>
<evidence type="ECO:0000313" key="2">
    <source>
        <dbReference type="EMBL" id="SDM52778.1"/>
    </source>
</evidence>
<evidence type="ECO:0000313" key="3">
    <source>
        <dbReference type="Proteomes" id="UP000198901"/>
    </source>
</evidence>
<name>A0A1G9TYT3_9BACT</name>
<reference evidence="2 3" key="1">
    <citation type="submission" date="2016-10" db="EMBL/GenBank/DDBJ databases">
        <authorList>
            <person name="de Groot N.N."/>
        </authorList>
    </citation>
    <scope>NUCLEOTIDE SEQUENCE [LARGE SCALE GENOMIC DNA]</scope>
    <source>
        <strain evidence="2 3">DSM 21668</strain>
    </source>
</reference>